<feature type="domain" description="GST N-terminal" evidence="1">
    <location>
        <begin position="33"/>
        <end position="111"/>
    </location>
</feature>
<dbReference type="Gene3D" id="3.40.30.10">
    <property type="entry name" value="Glutaredoxin"/>
    <property type="match status" value="1"/>
</dbReference>
<evidence type="ECO:0000313" key="2">
    <source>
        <dbReference type="EMBL" id="CAE4572236.1"/>
    </source>
</evidence>
<dbReference type="CDD" id="cd00570">
    <property type="entry name" value="GST_N_family"/>
    <property type="match status" value="1"/>
</dbReference>
<dbReference type="Pfam" id="PF13417">
    <property type="entry name" value="GST_N_3"/>
    <property type="match status" value="1"/>
</dbReference>
<proteinExistence type="predicted"/>
<dbReference type="EMBL" id="HBNR01017944">
    <property type="protein sequence ID" value="CAE4572236.1"/>
    <property type="molecule type" value="Transcribed_RNA"/>
</dbReference>
<evidence type="ECO:0000259" key="1">
    <source>
        <dbReference type="Pfam" id="PF13417"/>
    </source>
</evidence>
<gene>
    <name evidence="2" type="ORF">AMON00008_LOCUS11855</name>
</gene>
<sequence>MPSDAAPAELPTVKLLATGGTRLVPRRVQRPVLYQFVGSFNSGKATLAARISSKRDDFDIRYTLHVRDNYTLQYARLNPDTMAVPTMEIDDRVCTDSYDMVIYLMDTYPGPGDQEAVQAGRRSQMLEFVDYVRAWDEYMFTYGHMGEATSELANGIRLVFLRRSLAKVLKEKPEDAASLAAAYERKIAGVTNMKRAQQDGSQKEKDLTANIAQLHLVLARGSALLEEHKGGLLGARFGTP</sequence>
<reference evidence="2" key="1">
    <citation type="submission" date="2021-01" db="EMBL/GenBank/DDBJ databases">
        <authorList>
            <person name="Corre E."/>
            <person name="Pelletier E."/>
            <person name="Niang G."/>
            <person name="Scheremetjew M."/>
            <person name="Finn R."/>
            <person name="Kale V."/>
            <person name="Holt S."/>
            <person name="Cochrane G."/>
            <person name="Meng A."/>
            <person name="Brown T."/>
            <person name="Cohen L."/>
        </authorList>
    </citation>
    <scope>NUCLEOTIDE SEQUENCE</scope>
    <source>
        <strain evidence="2">CCMP3105</strain>
    </source>
</reference>
<protein>
    <recommendedName>
        <fullName evidence="1">GST N-terminal domain-containing protein</fullName>
    </recommendedName>
</protein>
<name>A0A7S4Q4N8_9DINO</name>
<dbReference type="AlphaFoldDB" id="A0A7S4Q4N8"/>
<dbReference type="InterPro" id="IPR004045">
    <property type="entry name" value="Glutathione_S-Trfase_N"/>
</dbReference>
<dbReference type="SUPFAM" id="SSF52833">
    <property type="entry name" value="Thioredoxin-like"/>
    <property type="match status" value="1"/>
</dbReference>
<accession>A0A7S4Q4N8</accession>
<dbReference type="InterPro" id="IPR036249">
    <property type="entry name" value="Thioredoxin-like_sf"/>
</dbReference>
<organism evidence="2">
    <name type="scientific">Alexandrium monilatum</name>
    <dbReference type="NCBI Taxonomy" id="311494"/>
    <lineage>
        <taxon>Eukaryota</taxon>
        <taxon>Sar</taxon>
        <taxon>Alveolata</taxon>
        <taxon>Dinophyceae</taxon>
        <taxon>Gonyaulacales</taxon>
        <taxon>Pyrocystaceae</taxon>
        <taxon>Alexandrium</taxon>
    </lineage>
</organism>